<proteinExistence type="predicted"/>
<dbReference type="Pfam" id="PF08486">
    <property type="entry name" value="SpoIID"/>
    <property type="match status" value="1"/>
</dbReference>
<dbReference type="AlphaFoldDB" id="A0A1G1WIK5"/>
<dbReference type="Gene3D" id="6.10.250.3150">
    <property type="match status" value="1"/>
</dbReference>
<organism evidence="3 4">
    <name type="scientific">Candidatus Woykebacteria bacterium RBG_19FT_COMBO_43_10</name>
    <dbReference type="NCBI Taxonomy" id="1802598"/>
    <lineage>
        <taxon>Bacteria</taxon>
        <taxon>Candidatus Woykeibacteriota</taxon>
    </lineage>
</organism>
<reference evidence="3 4" key="1">
    <citation type="journal article" date="2016" name="Nat. Commun.">
        <title>Thousands of microbial genomes shed light on interconnected biogeochemical processes in an aquifer system.</title>
        <authorList>
            <person name="Anantharaman K."/>
            <person name="Brown C.T."/>
            <person name="Hug L.A."/>
            <person name="Sharon I."/>
            <person name="Castelle C.J."/>
            <person name="Probst A.J."/>
            <person name="Thomas B.C."/>
            <person name="Singh A."/>
            <person name="Wilkins M.J."/>
            <person name="Karaoz U."/>
            <person name="Brodie E.L."/>
            <person name="Williams K.H."/>
            <person name="Hubbard S.S."/>
            <person name="Banfield J.F."/>
        </authorList>
    </citation>
    <scope>NUCLEOTIDE SEQUENCE [LARGE SCALE GENOMIC DNA]</scope>
</reference>
<dbReference type="Proteomes" id="UP000176645">
    <property type="component" value="Unassembled WGS sequence"/>
</dbReference>
<name>A0A1G1WIK5_9BACT</name>
<evidence type="ECO:0000256" key="1">
    <source>
        <dbReference type="SAM" id="Coils"/>
    </source>
</evidence>
<protein>
    <recommendedName>
        <fullName evidence="2">Sporulation stage II protein D amidase enhancer LytB N-terminal domain-containing protein</fullName>
    </recommendedName>
</protein>
<gene>
    <name evidence="3" type="ORF">A2Z42_05055</name>
</gene>
<dbReference type="GO" id="GO:0030435">
    <property type="term" value="P:sporulation resulting in formation of a cellular spore"/>
    <property type="evidence" value="ECO:0007669"/>
    <property type="project" value="InterPro"/>
</dbReference>
<evidence type="ECO:0000313" key="4">
    <source>
        <dbReference type="Proteomes" id="UP000176645"/>
    </source>
</evidence>
<feature type="coiled-coil region" evidence="1">
    <location>
        <begin position="28"/>
        <end position="97"/>
    </location>
</feature>
<accession>A0A1G1WIK5</accession>
<feature type="domain" description="Sporulation stage II protein D amidase enhancer LytB N-terminal" evidence="2">
    <location>
        <begin position="320"/>
        <end position="400"/>
    </location>
</feature>
<evidence type="ECO:0000259" key="2">
    <source>
        <dbReference type="Pfam" id="PF08486"/>
    </source>
</evidence>
<dbReference type="NCBIfam" id="TIGR02669">
    <property type="entry name" value="SpoIID_LytB"/>
    <property type="match status" value="1"/>
</dbReference>
<comment type="caution">
    <text evidence="3">The sequence shown here is derived from an EMBL/GenBank/DDBJ whole genome shotgun (WGS) entry which is preliminary data.</text>
</comment>
<sequence>MFLKAARVLFPIFLLLTIFVSAVSADELLEVQKKIDTKNKEYSQTQADIERIKQDVASLSVGVYASQGELDTANKKVADIRKELAKVETDLTKKKDELALVINIRDQQIRYLYKYPGNSPLELFVGSSGFADFTQLFGLQKRVLATSKDLIEVINEEVAAVQKTHHEVAKATADLEGVAAQISSQLASLQGNLYYQTNQQNVLTGQLVTIESNLKSLTSKQKQLIAAKLAKANKRQTVGDVVPASEPLPNPGFSPAYVWLTYGYPHRVGMNQYGAYGRAKAGQGYKTILKAYYKGVSVASYPVPSKIKVAGYGSISFEGNYLRGISEMPRSWPIEALKAQAVAARTYALNWLQANPGGSICTTQACQVYRGDSDLINCSGTYNKRWCDAVAATKGVVATYAGAPISAWYASTAGGYTLSSAEVWGGATPYAQGIRDFGSKGAYDGPKYGNSPWYHTFWNGKGCSGDFPWLTKSEISNIFNAALLSQVSSNYNQYLSQSPACPGRAAGWTASKVISTLNSQGIKDVGNLSNVIVAFDGKGHTSSVTFVSNKYPTGKTFSGSFFRSIFNLRSPGNLVILTSLYDVLIK</sequence>
<dbReference type="EMBL" id="MHCU01000036">
    <property type="protein sequence ID" value="OGY27431.1"/>
    <property type="molecule type" value="Genomic_DNA"/>
</dbReference>
<dbReference type="InterPro" id="IPR013486">
    <property type="entry name" value="SpoIID/LytB"/>
</dbReference>
<evidence type="ECO:0000313" key="3">
    <source>
        <dbReference type="EMBL" id="OGY27431.1"/>
    </source>
</evidence>
<keyword evidence="1" id="KW-0175">Coiled coil</keyword>
<dbReference type="InterPro" id="IPR013693">
    <property type="entry name" value="SpoIID/LytB_N"/>
</dbReference>